<keyword evidence="5 8" id="KW-0472">Membrane</keyword>
<comment type="subcellular location">
    <subcellularLocation>
        <location evidence="1">Membrane</location>
        <topology evidence="1">Multi-pass membrane protein</topology>
    </subcellularLocation>
</comment>
<gene>
    <name evidence="9" type="ORF">MEUPH1_LOCUS1937</name>
</gene>
<feature type="transmembrane region" description="Helical" evidence="8">
    <location>
        <begin position="241"/>
        <end position="260"/>
    </location>
</feature>
<keyword evidence="10" id="KW-1185">Reference proteome</keyword>
<keyword evidence="6" id="KW-0862">Zinc</keyword>
<proteinExistence type="inferred from homology"/>
<feature type="compositionally biased region" description="Polar residues" evidence="7">
    <location>
        <begin position="1"/>
        <end position="13"/>
    </location>
</feature>
<feature type="transmembrane region" description="Helical" evidence="8">
    <location>
        <begin position="211"/>
        <end position="235"/>
    </location>
</feature>
<keyword evidence="6" id="KW-0479">Metal-binding</keyword>
<dbReference type="PANTHER" id="PTHR20855">
    <property type="entry name" value="ADIPOR/PROGESTIN RECEPTOR-RELATED"/>
    <property type="match status" value="1"/>
</dbReference>
<feature type="binding site" evidence="6">
    <location>
        <position position="345"/>
    </location>
    <ligand>
        <name>Zn(2+)</name>
        <dbReference type="ChEBI" id="CHEBI:29105"/>
    </ligand>
</feature>
<evidence type="ECO:0008006" key="11">
    <source>
        <dbReference type="Google" id="ProtNLM"/>
    </source>
</evidence>
<evidence type="ECO:0000256" key="2">
    <source>
        <dbReference type="ARBA" id="ARBA00007018"/>
    </source>
</evidence>
<dbReference type="GO" id="GO:0016020">
    <property type="term" value="C:membrane"/>
    <property type="evidence" value="ECO:0007669"/>
    <property type="project" value="UniProtKB-SubCell"/>
</dbReference>
<organism evidence="9 10">
    <name type="scientific">Macrosiphum euphorbiae</name>
    <name type="common">potato aphid</name>
    <dbReference type="NCBI Taxonomy" id="13131"/>
    <lineage>
        <taxon>Eukaryota</taxon>
        <taxon>Metazoa</taxon>
        <taxon>Ecdysozoa</taxon>
        <taxon>Arthropoda</taxon>
        <taxon>Hexapoda</taxon>
        <taxon>Insecta</taxon>
        <taxon>Pterygota</taxon>
        <taxon>Neoptera</taxon>
        <taxon>Paraneoptera</taxon>
        <taxon>Hemiptera</taxon>
        <taxon>Sternorrhyncha</taxon>
        <taxon>Aphidomorpha</taxon>
        <taxon>Aphidoidea</taxon>
        <taxon>Aphididae</taxon>
        <taxon>Macrosiphini</taxon>
        <taxon>Macrosiphum</taxon>
    </lineage>
</organism>
<name>A0AAV0VKU9_9HEMI</name>
<protein>
    <recommendedName>
        <fullName evidence="11">Progestin and adipoQ receptor family member 3</fullName>
    </recommendedName>
</protein>
<feature type="region of interest" description="Disordered" evidence="7">
    <location>
        <begin position="1"/>
        <end position="28"/>
    </location>
</feature>
<evidence type="ECO:0000256" key="8">
    <source>
        <dbReference type="SAM" id="Phobius"/>
    </source>
</evidence>
<evidence type="ECO:0000256" key="5">
    <source>
        <dbReference type="ARBA" id="ARBA00023136"/>
    </source>
</evidence>
<evidence type="ECO:0000313" key="9">
    <source>
        <dbReference type="EMBL" id="CAI6344858.1"/>
    </source>
</evidence>
<evidence type="ECO:0000256" key="3">
    <source>
        <dbReference type="ARBA" id="ARBA00022692"/>
    </source>
</evidence>
<evidence type="ECO:0000256" key="4">
    <source>
        <dbReference type="ARBA" id="ARBA00022989"/>
    </source>
</evidence>
<dbReference type="PANTHER" id="PTHR20855:SF15">
    <property type="entry name" value="PROGESTIN AND ADIPOQ RECEPTOR FAMILY MEMBER 3"/>
    <property type="match status" value="1"/>
</dbReference>
<keyword evidence="4 8" id="KW-1133">Transmembrane helix</keyword>
<dbReference type="Proteomes" id="UP001160148">
    <property type="component" value="Unassembled WGS sequence"/>
</dbReference>
<evidence type="ECO:0000256" key="7">
    <source>
        <dbReference type="SAM" id="MobiDB-lite"/>
    </source>
</evidence>
<accession>A0AAV0VKU9</accession>
<feature type="transmembrane region" description="Helical" evidence="8">
    <location>
        <begin position="272"/>
        <end position="291"/>
    </location>
</feature>
<comment type="similarity">
    <text evidence="2">Belongs to the ADIPOR family.</text>
</comment>
<dbReference type="AlphaFoldDB" id="A0AAV0VKU9"/>
<dbReference type="GO" id="GO:0038023">
    <property type="term" value="F:signaling receptor activity"/>
    <property type="evidence" value="ECO:0007669"/>
    <property type="project" value="TreeGrafter"/>
</dbReference>
<feature type="transmembrane region" description="Helical" evidence="8">
    <location>
        <begin position="303"/>
        <end position="322"/>
    </location>
</feature>
<evidence type="ECO:0000313" key="10">
    <source>
        <dbReference type="Proteomes" id="UP001160148"/>
    </source>
</evidence>
<feature type="transmembrane region" description="Helical" evidence="8">
    <location>
        <begin position="150"/>
        <end position="171"/>
    </location>
</feature>
<evidence type="ECO:0000256" key="6">
    <source>
        <dbReference type="PIRSR" id="PIRSR604254-1"/>
    </source>
</evidence>
<dbReference type="EMBL" id="CARXXK010000001">
    <property type="protein sequence ID" value="CAI6344858.1"/>
    <property type="molecule type" value="Genomic_DNA"/>
</dbReference>
<dbReference type="Pfam" id="PF03006">
    <property type="entry name" value="HlyIII"/>
    <property type="match status" value="1"/>
</dbReference>
<reference evidence="9 10" key="1">
    <citation type="submission" date="2023-01" db="EMBL/GenBank/DDBJ databases">
        <authorList>
            <person name="Whitehead M."/>
        </authorList>
    </citation>
    <scope>NUCLEOTIDE SEQUENCE [LARGE SCALE GENOMIC DNA]</scope>
</reference>
<dbReference type="InterPro" id="IPR004254">
    <property type="entry name" value="AdipoR/HlyIII-related"/>
</dbReference>
<feature type="binding site" evidence="6">
    <location>
        <position position="341"/>
    </location>
    <ligand>
        <name>Zn(2+)</name>
        <dbReference type="ChEBI" id="CHEBI:29105"/>
    </ligand>
</feature>
<comment type="caution">
    <text evidence="9">The sequence shown here is derived from an EMBL/GenBank/DDBJ whole genome shotgun (WGS) entry which is preliminary data.</text>
</comment>
<sequence>MNYYSRNSRNRCPSQSSRSITRATRRTEPQIQDSSIEIIDIIMIDSTSADCCVFAKESLSVEGYMASPPAVHQRTNSQLKDHKEFLKKSKDSLLSRSVKELSLLQFHEVEPHLQSNPYITSGYRASLSTKMCIESAFWLTNETINIWSHVFGWMLFFGLTIYDLLLLNIHASPFDKLVVGLLLGCFQISMASSTMYHTFSCKSEKHFNCFLSFDLFGIALSLLGIYLSGIYYAFWCHPVHRMFYLSTVFFIFVTVIGLQLPKLKASDNLKMISFVCWAAYGVIPTCHWVIIMGGWENPIVAKLLSRILNMYLISGLAFLIYVTRMPERFFKGKLDYIGSSHQWWHFLVVIALYYWHNTGILYIEYRMNHGCVNDLRL</sequence>
<feature type="binding site" evidence="6">
    <location>
        <position position="197"/>
    </location>
    <ligand>
        <name>Zn(2+)</name>
        <dbReference type="ChEBI" id="CHEBI:29105"/>
    </ligand>
</feature>
<evidence type="ECO:0000256" key="1">
    <source>
        <dbReference type="ARBA" id="ARBA00004141"/>
    </source>
</evidence>
<dbReference type="GO" id="GO:0046872">
    <property type="term" value="F:metal ion binding"/>
    <property type="evidence" value="ECO:0007669"/>
    <property type="project" value="UniProtKB-KW"/>
</dbReference>
<feature type="transmembrane region" description="Helical" evidence="8">
    <location>
        <begin position="343"/>
        <end position="363"/>
    </location>
</feature>
<keyword evidence="3 8" id="KW-0812">Transmembrane</keyword>
<feature type="transmembrane region" description="Helical" evidence="8">
    <location>
        <begin position="177"/>
        <end position="199"/>
    </location>
</feature>